<dbReference type="InterPro" id="IPR001533">
    <property type="entry name" value="Pterin_deHydtase"/>
</dbReference>
<gene>
    <name evidence="5" type="ORF">HYT40_03350</name>
</gene>
<evidence type="ECO:0000256" key="3">
    <source>
        <dbReference type="ARBA" id="ARBA00013252"/>
    </source>
</evidence>
<dbReference type="EMBL" id="JACOZA010000083">
    <property type="protein sequence ID" value="MBI2097155.1"/>
    <property type="molecule type" value="Genomic_DNA"/>
</dbReference>
<protein>
    <recommendedName>
        <fullName evidence="3">4a-hydroxytetrahydrobiopterin dehydratase</fullName>
        <ecNumber evidence="3">4.2.1.96</ecNumber>
    </recommendedName>
</protein>
<dbReference type="GO" id="GO:0008124">
    <property type="term" value="F:4-alpha-hydroxytetrahydrobiopterin dehydratase activity"/>
    <property type="evidence" value="ECO:0007669"/>
    <property type="project" value="UniProtKB-EC"/>
</dbReference>
<dbReference type="CDD" id="cd00488">
    <property type="entry name" value="PCD_DCoH"/>
    <property type="match status" value="1"/>
</dbReference>
<comment type="similarity">
    <text evidence="2">Belongs to the pterin-4-alpha-carbinolamine dehydratase family.</text>
</comment>
<evidence type="ECO:0000256" key="4">
    <source>
        <dbReference type="ARBA" id="ARBA00023239"/>
    </source>
</evidence>
<accession>A0A931SC15</accession>
<dbReference type="PANTHER" id="PTHR12599">
    <property type="entry name" value="PTERIN-4-ALPHA-CARBINOLAMINE DEHYDRATASE"/>
    <property type="match status" value="1"/>
</dbReference>
<dbReference type="Proteomes" id="UP000724148">
    <property type="component" value="Unassembled WGS sequence"/>
</dbReference>
<name>A0A931SC15_9BACT</name>
<evidence type="ECO:0000313" key="6">
    <source>
        <dbReference type="Proteomes" id="UP000724148"/>
    </source>
</evidence>
<evidence type="ECO:0000256" key="2">
    <source>
        <dbReference type="ARBA" id="ARBA00006472"/>
    </source>
</evidence>
<dbReference type="InterPro" id="IPR036428">
    <property type="entry name" value="PCD_sf"/>
</dbReference>
<organism evidence="5 6">
    <name type="scientific">Candidatus Sungiibacteriota bacterium</name>
    <dbReference type="NCBI Taxonomy" id="2750080"/>
    <lineage>
        <taxon>Bacteria</taxon>
        <taxon>Candidatus Sungiibacteriota</taxon>
    </lineage>
</organism>
<comment type="catalytic activity">
    <reaction evidence="1">
        <text>(4aS,6R)-4a-hydroxy-L-erythro-5,6,7,8-tetrahydrobiopterin = (6R)-L-erythro-6,7-dihydrobiopterin + H2O</text>
        <dbReference type="Rhea" id="RHEA:11920"/>
        <dbReference type="ChEBI" id="CHEBI:15377"/>
        <dbReference type="ChEBI" id="CHEBI:15642"/>
        <dbReference type="ChEBI" id="CHEBI:43120"/>
        <dbReference type="EC" id="4.2.1.96"/>
    </reaction>
</comment>
<evidence type="ECO:0000256" key="1">
    <source>
        <dbReference type="ARBA" id="ARBA00001554"/>
    </source>
</evidence>
<comment type="caution">
    <text evidence="5">The sequence shown here is derived from an EMBL/GenBank/DDBJ whole genome shotgun (WGS) entry which is preliminary data.</text>
</comment>
<dbReference type="PANTHER" id="PTHR12599:SF0">
    <property type="entry name" value="PTERIN-4-ALPHA-CARBINOLAMINE DEHYDRATASE"/>
    <property type="match status" value="1"/>
</dbReference>
<proteinExistence type="inferred from homology"/>
<dbReference type="Pfam" id="PF01329">
    <property type="entry name" value="Pterin_4a"/>
    <property type="match status" value="1"/>
</dbReference>
<reference evidence="5" key="1">
    <citation type="submission" date="2020-07" db="EMBL/GenBank/DDBJ databases">
        <title>Huge and variable diversity of episymbiotic CPR bacteria and DPANN archaea in groundwater ecosystems.</title>
        <authorList>
            <person name="He C.Y."/>
            <person name="Keren R."/>
            <person name="Whittaker M."/>
            <person name="Farag I.F."/>
            <person name="Doudna J."/>
            <person name="Cate J.H.D."/>
            <person name="Banfield J.F."/>
        </authorList>
    </citation>
    <scope>NUCLEOTIDE SEQUENCE</scope>
    <source>
        <strain evidence="5">NC_groundwater_193_Ag_S-0.1um_51_7</strain>
    </source>
</reference>
<dbReference type="AlphaFoldDB" id="A0A931SC15"/>
<sequence>MKKGITTKRIPVSPEEAANALREMPQWIVEKSRIYRDFRFENFKKALAFVNRVAKVAETVRHHPNILIHEYSFVRIEIYDHLLAGLSNYDILLIKAIERGLGK</sequence>
<dbReference type="GO" id="GO:0006729">
    <property type="term" value="P:tetrahydrobiopterin biosynthetic process"/>
    <property type="evidence" value="ECO:0007669"/>
    <property type="project" value="InterPro"/>
</dbReference>
<dbReference type="EC" id="4.2.1.96" evidence="3"/>
<dbReference type="Gene3D" id="3.30.1360.20">
    <property type="entry name" value="Transcriptional coactivator/pterin dehydratase"/>
    <property type="match status" value="1"/>
</dbReference>
<keyword evidence="4" id="KW-0456">Lyase</keyword>
<dbReference type="SUPFAM" id="SSF55248">
    <property type="entry name" value="PCD-like"/>
    <property type="match status" value="1"/>
</dbReference>
<evidence type="ECO:0000313" key="5">
    <source>
        <dbReference type="EMBL" id="MBI2097155.1"/>
    </source>
</evidence>